<dbReference type="GO" id="GO:0006412">
    <property type="term" value="P:translation"/>
    <property type="evidence" value="ECO:0007669"/>
    <property type="project" value="UniProtKB-UniRule"/>
</dbReference>
<evidence type="ECO:0000256" key="2">
    <source>
        <dbReference type="ARBA" id="ARBA00022980"/>
    </source>
</evidence>
<dbReference type="NCBIfam" id="NF000955">
    <property type="entry name" value="PRK00099.1-1"/>
    <property type="match status" value="1"/>
</dbReference>
<dbReference type="PANTHER" id="PTHR11560">
    <property type="entry name" value="39S RIBOSOMAL PROTEIN L10, MITOCHONDRIAL"/>
    <property type="match status" value="1"/>
</dbReference>
<proteinExistence type="inferred from homology"/>
<dbReference type="CDD" id="cd05797">
    <property type="entry name" value="Ribosomal_L10"/>
    <property type="match status" value="1"/>
</dbReference>
<evidence type="ECO:0000256" key="3">
    <source>
        <dbReference type="ARBA" id="ARBA00023274"/>
    </source>
</evidence>
<accession>A0A6V6Y3L2</accession>
<dbReference type="InterPro" id="IPR043141">
    <property type="entry name" value="Ribosomal_uL10-like_sf"/>
</dbReference>
<dbReference type="AlphaFoldDB" id="A0A6V6Y3L2"/>
<comment type="caution">
    <text evidence="6">The sequence shown here is derived from an EMBL/GenBank/DDBJ whole genome shotgun (WGS) entry which is preliminary data.</text>
</comment>
<keyword evidence="7" id="KW-1185">Reference proteome</keyword>
<keyword evidence="2 5" id="KW-0689">Ribosomal protein</keyword>
<organism evidence="6 7">
    <name type="scientific">Aedoeadaptatus nemausensis</name>
    <dbReference type="NCBI Taxonomy" id="2582829"/>
    <lineage>
        <taxon>Bacteria</taxon>
        <taxon>Bacillati</taxon>
        <taxon>Bacillota</taxon>
        <taxon>Tissierellia</taxon>
        <taxon>Tissierellales</taxon>
        <taxon>Peptoniphilaceae</taxon>
        <taxon>Aedoeadaptatus</taxon>
    </lineage>
</organism>
<dbReference type="InterPro" id="IPR002363">
    <property type="entry name" value="Ribosomal_uL10_CS_bac"/>
</dbReference>
<evidence type="ECO:0000256" key="4">
    <source>
        <dbReference type="ARBA" id="ARBA00035202"/>
    </source>
</evidence>
<keyword evidence="5" id="KW-0694">RNA-binding</keyword>
<dbReference type="SUPFAM" id="SSF160369">
    <property type="entry name" value="Ribosomal protein L10-like"/>
    <property type="match status" value="1"/>
</dbReference>
<keyword evidence="3 5" id="KW-0687">Ribonucleoprotein</keyword>
<gene>
    <name evidence="5" type="primary">rplJ</name>
    <name evidence="6" type="ORF">PEPNEM18_00942</name>
</gene>
<dbReference type="Gene3D" id="6.10.250.290">
    <property type="match status" value="1"/>
</dbReference>
<keyword evidence="5" id="KW-0699">rRNA-binding</keyword>
<dbReference type="InterPro" id="IPR022973">
    <property type="entry name" value="Ribosomal_uL10_bac"/>
</dbReference>
<dbReference type="Gene3D" id="3.30.70.1730">
    <property type="match status" value="1"/>
</dbReference>
<dbReference type="GO" id="GO:0015934">
    <property type="term" value="C:large ribosomal subunit"/>
    <property type="evidence" value="ECO:0007669"/>
    <property type="project" value="InterPro"/>
</dbReference>
<protein>
    <recommendedName>
        <fullName evidence="4 5">Large ribosomal subunit protein uL10</fullName>
    </recommendedName>
</protein>
<evidence type="ECO:0000256" key="5">
    <source>
        <dbReference type="HAMAP-Rule" id="MF_00362"/>
    </source>
</evidence>
<dbReference type="GO" id="GO:0070180">
    <property type="term" value="F:large ribosomal subunit rRNA binding"/>
    <property type="evidence" value="ECO:0007669"/>
    <property type="project" value="UniProtKB-UniRule"/>
</dbReference>
<sequence length="178" mass="19517">MKEELLQSKINLVNEIKEKIEKSQSIVFVDNKGLNVAEVTELRKNLRENGVDYKVYKNTMLKRAFGDLGIEGVEEFLAGPTAIAFGIEDAVQPAKILHDFAEDNDRLELKAGVLDGKLVSVEEVKALAKLPSREVLVAHLLGSLNAPIQGLATVLSGNIRGLAVALDQIREKKEEETA</sequence>
<dbReference type="InterPro" id="IPR047865">
    <property type="entry name" value="Ribosomal_uL10_bac_type"/>
</dbReference>
<reference evidence="6 7" key="1">
    <citation type="submission" date="2020-06" db="EMBL/GenBank/DDBJ databases">
        <authorList>
            <person name="Criscuolo A."/>
        </authorList>
    </citation>
    <scope>NUCLEOTIDE SEQUENCE [LARGE SCALE GENOMIC DNA]</scope>
    <source>
        <strain evidence="6">1804121828</strain>
    </source>
</reference>
<comment type="subunit">
    <text evidence="5">Part of the ribosomal stalk of the 50S ribosomal subunit. The N-terminus interacts with L11 and the large rRNA to form the base of the stalk. The C-terminus forms an elongated spine to which L12 dimers bind in a sequential fashion forming a multimeric L10(L12)X complex.</text>
</comment>
<dbReference type="HAMAP" id="MF_00362">
    <property type="entry name" value="Ribosomal_uL10"/>
    <property type="match status" value="1"/>
</dbReference>
<dbReference type="GO" id="GO:0003735">
    <property type="term" value="F:structural constituent of ribosome"/>
    <property type="evidence" value="ECO:0007669"/>
    <property type="project" value="InterPro"/>
</dbReference>
<dbReference type="PROSITE" id="PS01109">
    <property type="entry name" value="RIBOSOMAL_L10"/>
    <property type="match status" value="1"/>
</dbReference>
<comment type="function">
    <text evidence="5">Forms part of the ribosomal stalk, playing a central role in the interaction of the ribosome with GTP-bound translation factors.</text>
</comment>
<name>A0A6V6Y3L2_9FIRM</name>
<evidence type="ECO:0000313" key="7">
    <source>
        <dbReference type="Proteomes" id="UP000586454"/>
    </source>
</evidence>
<comment type="similarity">
    <text evidence="1 5">Belongs to the universal ribosomal protein uL10 family.</text>
</comment>
<dbReference type="Pfam" id="PF00466">
    <property type="entry name" value="Ribosomal_L10"/>
    <property type="match status" value="1"/>
</dbReference>
<dbReference type="Proteomes" id="UP000586454">
    <property type="component" value="Unassembled WGS sequence"/>
</dbReference>
<dbReference type="EMBL" id="CAIJCS010000019">
    <property type="protein sequence ID" value="CAC9931237.1"/>
    <property type="molecule type" value="Genomic_DNA"/>
</dbReference>
<evidence type="ECO:0000313" key="6">
    <source>
        <dbReference type="EMBL" id="CAC9931237.1"/>
    </source>
</evidence>
<evidence type="ECO:0000256" key="1">
    <source>
        <dbReference type="ARBA" id="ARBA00008889"/>
    </source>
</evidence>
<dbReference type="InterPro" id="IPR001790">
    <property type="entry name" value="Ribosomal_uL10"/>
</dbReference>
<dbReference type="RefSeq" id="WP_180499773.1">
    <property type="nucleotide sequence ID" value="NZ_CAIJCS010000019.1"/>
</dbReference>